<proteinExistence type="predicted"/>
<keyword evidence="1" id="KW-0159">Chromosome partition</keyword>
<feature type="region of interest" description="Disordered" evidence="5">
    <location>
        <begin position="1"/>
        <end position="24"/>
    </location>
</feature>
<keyword evidence="7" id="KW-0614">Plasmid</keyword>
<evidence type="ECO:0000256" key="4">
    <source>
        <dbReference type="ARBA" id="ARBA00023172"/>
    </source>
</evidence>
<dbReference type="GO" id="GO:0007059">
    <property type="term" value="P:chromosome segregation"/>
    <property type="evidence" value="ECO:0007669"/>
    <property type="project" value="UniProtKB-KW"/>
</dbReference>
<evidence type="ECO:0000259" key="6">
    <source>
        <dbReference type="PROSITE" id="PS51898"/>
    </source>
</evidence>
<feature type="domain" description="Tyr recombinase" evidence="6">
    <location>
        <begin position="211"/>
        <end position="417"/>
    </location>
</feature>
<organism evidence="7 8">
    <name type="scientific">Mesorhizobium huakuii</name>
    <dbReference type="NCBI Taxonomy" id="28104"/>
    <lineage>
        <taxon>Bacteria</taxon>
        <taxon>Pseudomonadati</taxon>
        <taxon>Pseudomonadota</taxon>
        <taxon>Alphaproteobacteria</taxon>
        <taxon>Hyphomicrobiales</taxon>
        <taxon>Phyllobacteriaceae</taxon>
        <taxon>Mesorhizobium</taxon>
    </lineage>
</organism>
<dbReference type="InterPro" id="IPR050090">
    <property type="entry name" value="Tyrosine_recombinase_XerCD"/>
</dbReference>
<evidence type="ECO:0000256" key="1">
    <source>
        <dbReference type="ARBA" id="ARBA00022829"/>
    </source>
</evidence>
<dbReference type="InterPro" id="IPR011010">
    <property type="entry name" value="DNA_brk_join_enz"/>
</dbReference>
<evidence type="ECO:0000313" key="8">
    <source>
        <dbReference type="Proteomes" id="UP000515465"/>
    </source>
</evidence>
<evidence type="ECO:0000256" key="2">
    <source>
        <dbReference type="ARBA" id="ARBA00022908"/>
    </source>
</evidence>
<dbReference type="PANTHER" id="PTHR30349">
    <property type="entry name" value="PHAGE INTEGRASE-RELATED"/>
    <property type="match status" value="1"/>
</dbReference>
<dbReference type="PANTHER" id="PTHR30349:SF81">
    <property type="entry name" value="TYROSINE RECOMBINASE XERC"/>
    <property type="match status" value="1"/>
</dbReference>
<gene>
    <name evidence="7" type="ORF">HB778_39085</name>
</gene>
<dbReference type="GO" id="GO:0015074">
    <property type="term" value="P:DNA integration"/>
    <property type="evidence" value="ECO:0007669"/>
    <property type="project" value="UniProtKB-KW"/>
</dbReference>
<keyword evidence="4" id="KW-0233">DNA recombination</keyword>
<dbReference type="EMBL" id="CP050299">
    <property type="protein sequence ID" value="QND62089.1"/>
    <property type="molecule type" value="Genomic_DNA"/>
</dbReference>
<dbReference type="GO" id="GO:0006310">
    <property type="term" value="P:DNA recombination"/>
    <property type="evidence" value="ECO:0007669"/>
    <property type="project" value="UniProtKB-KW"/>
</dbReference>
<dbReference type="SUPFAM" id="SSF47823">
    <property type="entry name" value="lambda integrase-like, N-terminal domain"/>
    <property type="match status" value="1"/>
</dbReference>
<dbReference type="Pfam" id="PF00589">
    <property type="entry name" value="Phage_integrase"/>
    <property type="match status" value="1"/>
</dbReference>
<evidence type="ECO:0000256" key="3">
    <source>
        <dbReference type="ARBA" id="ARBA00023125"/>
    </source>
</evidence>
<dbReference type="Proteomes" id="UP000515465">
    <property type="component" value="Plasmid p_1"/>
</dbReference>
<dbReference type="RefSeq" id="WP_432421305.1">
    <property type="nucleotide sequence ID" value="NZ_CP050299.1"/>
</dbReference>
<dbReference type="GO" id="GO:0003677">
    <property type="term" value="F:DNA binding"/>
    <property type="evidence" value="ECO:0007669"/>
    <property type="project" value="UniProtKB-KW"/>
</dbReference>
<dbReference type="CDD" id="cd00799">
    <property type="entry name" value="INT_Cre_C"/>
    <property type="match status" value="1"/>
</dbReference>
<evidence type="ECO:0000313" key="7">
    <source>
        <dbReference type="EMBL" id="QND62089.1"/>
    </source>
</evidence>
<keyword evidence="2" id="KW-0229">DNA integration</keyword>
<dbReference type="PROSITE" id="PS51898">
    <property type="entry name" value="TYR_RECOMBINASE"/>
    <property type="match status" value="1"/>
</dbReference>
<evidence type="ECO:0000256" key="5">
    <source>
        <dbReference type="SAM" id="MobiDB-lite"/>
    </source>
</evidence>
<dbReference type="SUPFAM" id="SSF56349">
    <property type="entry name" value="DNA breaking-rejoining enzymes"/>
    <property type="match status" value="1"/>
</dbReference>
<sequence length="421" mass="46059">MRTTAQDVEQKPKIYTRNNSGASHSTTLNVEISASQAWAEPSAPIAGDGLDSGGLDNELPDIIDLVMAMGRPVDGTSDWTPSPPLSSTAPNRLPAHLDQLADRARDYVEAASSANTRRAYAADWKHFCAWARRQNLEVFPPGPQTVGLYITACASGKVTGDKKPNSVATIERRLSSLSWNYTQRGQPLDRKDRHIATVLAGIRNSHAQPPRQKEALLPEDLIAMLETLDRGTLRGLRDRAMLLLGFAGGLRRSEIVGLDVGRDQTEDSSGWIESFDKGMLVTLRGKTGWREVEIGRGSSDATCPVVALQTWLKLARIAHGPLFRRVTGHGKAVGAERLNDQEVARLVKRTALAAGVRGDLSEGERGTKFSGHSLRAGLASSAEVDERYVQKQLGHASAEMTRRYQRRRDRFRINLTKASGL</sequence>
<keyword evidence="3" id="KW-0238">DNA-binding</keyword>
<name>A0A7G6T5Q7_9HYPH</name>
<dbReference type="InterPro" id="IPR002104">
    <property type="entry name" value="Integrase_catalytic"/>
</dbReference>
<dbReference type="Gene3D" id="1.10.443.10">
    <property type="entry name" value="Intergrase catalytic core"/>
    <property type="match status" value="1"/>
</dbReference>
<dbReference type="AlphaFoldDB" id="A0A7G6T5Q7"/>
<dbReference type="InterPro" id="IPR010998">
    <property type="entry name" value="Integrase_recombinase_N"/>
</dbReference>
<protein>
    <submittedName>
        <fullName evidence="7">Site-specific integrase</fullName>
    </submittedName>
</protein>
<reference evidence="8" key="1">
    <citation type="journal article" date="2020" name="Mol. Plant Microbe">
        <title>Rhizobial microsymbionts of the narrowly endemic Oxytropis species growing in Kamchatka are characterized by significant genetic diversity and possess a set of genes that are associated with T3SS and T6SS secretion systems and can affect the development of symbiosis.</title>
        <authorList>
            <person name="Safronova V."/>
            <person name="Guro P."/>
            <person name="Sazanova A."/>
            <person name="Kuznetsova I."/>
            <person name="Belimov A."/>
            <person name="Yakubov V."/>
            <person name="Chirak E."/>
            <person name="Afonin A."/>
            <person name="Gogolev Y."/>
            <person name="Andronov E."/>
            <person name="Tikhonovich I."/>
        </authorList>
    </citation>
    <scope>NUCLEOTIDE SEQUENCE [LARGE SCALE GENOMIC DNA]</scope>
    <source>
        <strain evidence="8">583</strain>
        <plasmid evidence="8">p_1</plasmid>
    </source>
</reference>
<geneLocation type="plasmid" evidence="7 8">
    <name>p_1</name>
</geneLocation>
<accession>A0A7G6T5Q7</accession>
<dbReference type="Gene3D" id="1.10.150.130">
    <property type="match status" value="1"/>
</dbReference>
<dbReference type="InterPro" id="IPR013762">
    <property type="entry name" value="Integrase-like_cat_sf"/>
</dbReference>